<proteinExistence type="predicted"/>
<protein>
    <submittedName>
        <fullName evidence="1">Uncharacterized protein</fullName>
    </submittedName>
</protein>
<dbReference type="EMBL" id="CP024996">
    <property type="protein sequence ID" value="AYR23407.1"/>
    <property type="molecule type" value="Genomic_DNA"/>
</dbReference>
<dbReference type="Proteomes" id="UP000269199">
    <property type="component" value="Chromosome"/>
</dbReference>
<sequence>MKIRMAHLRERSTSGGWINFAVFDARSTANDNDGLLTQLTVAARNSGLQVDQSALAYTTGGRLQFYGHRNLVDYLATSFRGQWTHTIDV</sequence>
<evidence type="ECO:0000313" key="1">
    <source>
        <dbReference type="EMBL" id="AYR23407.1"/>
    </source>
</evidence>
<name>A0AAD0XFE9_9BURK</name>
<gene>
    <name evidence="1" type="ORF">RC54_06020</name>
</gene>
<dbReference type="AlphaFoldDB" id="A0AAD0XFE9"/>
<evidence type="ECO:0000313" key="2">
    <source>
        <dbReference type="Proteomes" id="UP000269199"/>
    </source>
</evidence>
<accession>A0AAD0XFE9</accession>
<organism evidence="1 2">
    <name type="scientific">Herbaspirillum rubrisubalbicans</name>
    <dbReference type="NCBI Taxonomy" id="80842"/>
    <lineage>
        <taxon>Bacteria</taxon>
        <taxon>Pseudomonadati</taxon>
        <taxon>Pseudomonadota</taxon>
        <taxon>Betaproteobacteria</taxon>
        <taxon>Burkholderiales</taxon>
        <taxon>Oxalobacteraceae</taxon>
        <taxon>Herbaspirillum</taxon>
    </lineage>
</organism>
<reference evidence="1 2" key="1">
    <citation type="submission" date="2017-11" db="EMBL/GenBank/DDBJ databases">
        <title>Complete genome sequence of Herbaspirillum rubrisubalbicans DSM 11543.</title>
        <authorList>
            <person name="Chen M."/>
            <person name="An Q."/>
        </authorList>
    </citation>
    <scope>NUCLEOTIDE SEQUENCE [LARGE SCALE GENOMIC DNA]</scope>
    <source>
        <strain evidence="1 2">DSM 11543</strain>
    </source>
</reference>